<keyword evidence="6" id="KW-0814">Transposable element</keyword>
<evidence type="ECO:0000256" key="3">
    <source>
        <dbReference type="ARBA" id="ARBA00022578"/>
    </source>
</evidence>
<dbReference type="Pfam" id="PF00872">
    <property type="entry name" value="Transposase_mut"/>
    <property type="match status" value="1"/>
</dbReference>
<evidence type="ECO:0000313" key="9">
    <source>
        <dbReference type="Proteomes" id="UP000637788"/>
    </source>
</evidence>
<dbReference type="AlphaFoldDB" id="A0A917QS30"/>
<keyword evidence="9" id="KW-1185">Reference proteome</keyword>
<dbReference type="GO" id="GO:0003677">
    <property type="term" value="F:DNA binding"/>
    <property type="evidence" value="ECO:0007669"/>
    <property type="project" value="UniProtKB-UniRule"/>
</dbReference>
<dbReference type="PANTHER" id="PTHR33217">
    <property type="entry name" value="TRANSPOSASE FOR INSERTION SEQUENCE ELEMENT IS1081"/>
    <property type="match status" value="1"/>
</dbReference>
<comment type="caution">
    <text evidence="8">The sequence shown here is derived from an EMBL/GenBank/DDBJ whole genome shotgun (WGS) entry which is preliminary data.</text>
</comment>
<evidence type="ECO:0000313" key="8">
    <source>
        <dbReference type="EMBL" id="GGK64928.1"/>
    </source>
</evidence>
<evidence type="ECO:0000256" key="4">
    <source>
        <dbReference type="ARBA" id="ARBA00023125"/>
    </source>
</evidence>
<name>A0A917QS30_9ACTN</name>
<sequence>MCPPARSTTWSRLWARTAGSEKSEVSRICGELDEPLSAFRTRPLDHVRFPYLYLDATYCEARMNHQIVSQAVVIATGITEDGGREVLGGWWATARPRRPGPSSCAPHTTNATDD</sequence>
<reference evidence="8" key="2">
    <citation type="submission" date="2020-09" db="EMBL/GenBank/DDBJ databases">
        <authorList>
            <person name="Sun Q."/>
            <person name="Ohkuma M."/>
        </authorList>
    </citation>
    <scope>NUCLEOTIDE SEQUENCE</scope>
    <source>
        <strain evidence="8">JCM 3035</strain>
    </source>
</reference>
<evidence type="ECO:0000256" key="5">
    <source>
        <dbReference type="ARBA" id="ARBA00023172"/>
    </source>
</evidence>
<keyword evidence="4 6" id="KW-0238">DNA-binding</keyword>
<comment type="similarity">
    <text evidence="2 6">Belongs to the transposase mutator family.</text>
</comment>
<evidence type="ECO:0000256" key="7">
    <source>
        <dbReference type="SAM" id="MobiDB-lite"/>
    </source>
</evidence>
<dbReference type="EMBL" id="BMPQ01000005">
    <property type="protein sequence ID" value="GGK64928.1"/>
    <property type="molecule type" value="Genomic_DNA"/>
</dbReference>
<feature type="compositionally biased region" description="Polar residues" evidence="7">
    <location>
        <begin position="105"/>
        <end position="114"/>
    </location>
</feature>
<comment type="function">
    <text evidence="1 6">Required for the transposition of the insertion element.</text>
</comment>
<keyword evidence="3 6" id="KW-0815">Transposition</keyword>
<gene>
    <name evidence="8" type="ORF">GCM10010094_27310</name>
</gene>
<organism evidence="8 9">
    <name type="scientific">Streptomyces flaveus</name>
    <dbReference type="NCBI Taxonomy" id="66370"/>
    <lineage>
        <taxon>Bacteria</taxon>
        <taxon>Bacillati</taxon>
        <taxon>Actinomycetota</taxon>
        <taxon>Actinomycetes</taxon>
        <taxon>Kitasatosporales</taxon>
        <taxon>Streptomycetaceae</taxon>
        <taxon>Streptomyces</taxon>
        <taxon>Streptomyces aurantiacus group</taxon>
    </lineage>
</organism>
<evidence type="ECO:0000256" key="1">
    <source>
        <dbReference type="ARBA" id="ARBA00002190"/>
    </source>
</evidence>
<evidence type="ECO:0000256" key="2">
    <source>
        <dbReference type="ARBA" id="ARBA00010961"/>
    </source>
</evidence>
<dbReference type="PANTHER" id="PTHR33217:SF7">
    <property type="entry name" value="TRANSPOSASE FOR INSERTION SEQUENCE ELEMENT IS1081"/>
    <property type="match status" value="1"/>
</dbReference>
<feature type="region of interest" description="Disordered" evidence="7">
    <location>
        <begin position="92"/>
        <end position="114"/>
    </location>
</feature>
<protein>
    <recommendedName>
        <fullName evidence="6">Mutator family transposase</fullName>
    </recommendedName>
</protein>
<dbReference type="GO" id="GO:0004803">
    <property type="term" value="F:transposase activity"/>
    <property type="evidence" value="ECO:0007669"/>
    <property type="project" value="UniProtKB-UniRule"/>
</dbReference>
<reference evidence="8" key="1">
    <citation type="journal article" date="2014" name="Int. J. Syst. Evol. Microbiol.">
        <title>Complete genome sequence of Corynebacterium casei LMG S-19264T (=DSM 44701T), isolated from a smear-ripened cheese.</title>
        <authorList>
            <consortium name="US DOE Joint Genome Institute (JGI-PGF)"/>
            <person name="Walter F."/>
            <person name="Albersmeier A."/>
            <person name="Kalinowski J."/>
            <person name="Ruckert C."/>
        </authorList>
    </citation>
    <scope>NUCLEOTIDE SEQUENCE</scope>
    <source>
        <strain evidence="8">JCM 3035</strain>
    </source>
</reference>
<dbReference type="GO" id="GO:0006313">
    <property type="term" value="P:DNA transposition"/>
    <property type="evidence" value="ECO:0007669"/>
    <property type="project" value="UniProtKB-UniRule"/>
</dbReference>
<dbReference type="Proteomes" id="UP000637788">
    <property type="component" value="Unassembled WGS sequence"/>
</dbReference>
<evidence type="ECO:0000256" key="6">
    <source>
        <dbReference type="RuleBase" id="RU365089"/>
    </source>
</evidence>
<accession>A0A917QS30</accession>
<dbReference type="InterPro" id="IPR001207">
    <property type="entry name" value="Transposase_mutator"/>
</dbReference>
<keyword evidence="5 6" id="KW-0233">DNA recombination</keyword>
<proteinExistence type="inferred from homology"/>